<organism evidence="1 2">
    <name type="scientific">Bradyrhizobium frederickii</name>
    <dbReference type="NCBI Taxonomy" id="2560054"/>
    <lineage>
        <taxon>Bacteria</taxon>
        <taxon>Pseudomonadati</taxon>
        <taxon>Pseudomonadota</taxon>
        <taxon>Alphaproteobacteria</taxon>
        <taxon>Hyphomicrobiales</taxon>
        <taxon>Nitrobacteraceae</taxon>
        <taxon>Bradyrhizobium</taxon>
    </lineage>
</organism>
<dbReference type="AlphaFoldDB" id="A0A4Y9P4K4"/>
<evidence type="ECO:0000313" key="2">
    <source>
        <dbReference type="Proteomes" id="UP000297700"/>
    </source>
</evidence>
<protein>
    <submittedName>
        <fullName evidence="1">Uncharacterized protein</fullName>
    </submittedName>
</protein>
<comment type="caution">
    <text evidence="1">The sequence shown here is derived from an EMBL/GenBank/DDBJ whole genome shotgun (WGS) entry which is preliminary data.</text>
</comment>
<evidence type="ECO:0000313" key="1">
    <source>
        <dbReference type="EMBL" id="TFV75321.1"/>
    </source>
</evidence>
<sequence length="62" mass="6466">MSTRALACAVAWIVALLQATRNVDLLTEKNSARSAGLRAAGKVVGHAASRMRDVVADDSSGR</sequence>
<dbReference type="EMBL" id="SPQS01000008">
    <property type="protein sequence ID" value="TFV75321.1"/>
    <property type="molecule type" value="Genomic_DNA"/>
</dbReference>
<dbReference type="Proteomes" id="UP000297700">
    <property type="component" value="Unassembled WGS sequence"/>
</dbReference>
<name>A0A4Y9P4K4_9BRAD</name>
<reference evidence="1 2" key="1">
    <citation type="submission" date="2019-03" db="EMBL/GenBank/DDBJ databases">
        <title>Bradyrhizobium strains diversity.</title>
        <authorList>
            <person name="Urquiaga M.C.O."/>
            <person name="Hungria M."/>
            <person name="Delamuta J.R.M."/>
            <person name="Klepa M.S."/>
        </authorList>
    </citation>
    <scope>NUCLEOTIDE SEQUENCE [LARGE SCALE GENOMIC DNA]</scope>
    <source>
        <strain evidence="1 2">CNPSo 3426</strain>
    </source>
</reference>
<gene>
    <name evidence="1" type="ORF">E4K64_16610</name>
</gene>
<dbReference type="RefSeq" id="WP_135164462.1">
    <property type="nucleotide sequence ID" value="NZ_SPQS01000008.1"/>
</dbReference>
<accession>A0A4Y9P4K4</accession>
<proteinExistence type="predicted"/>